<evidence type="ECO:0000313" key="3">
    <source>
        <dbReference type="Proteomes" id="UP000251835"/>
    </source>
</evidence>
<dbReference type="InterPro" id="IPR021457">
    <property type="entry name" value="DUF3108"/>
</dbReference>
<dbReference type="Proteomes" id="UP000251835">
    <property type="component" value="Unassembled WGS sequence"/>
</dbReference>
<feature type="chain" id="PRO_5029898544" evidence="1">
    <location>
        <begin position="22"/>
        <end position="277"/>
    </location>
</feature>
<comment type="caution">
    <text evidence="2">The sequence shown here is derived from an EMBL/GenBank/DDBJ whole genome shotgun (WGS) entry which is preliminary data.</text>
</comment>
<dbReference type="AlphaFoldDB" id="A0A7L4UR37"/>
<feature type="signal peptide" evidence="1">
    <location>
        <begin position="1"/>
        <end position="21"/>
    </location>
</feature>
<sequence length="277" mass="31265">MKKTVILLIALSAFSVSHLNAQCIENNAFTAGEKLEFTGYYNWGLLWVNAGKITMNVKKTEFLGKPAYELKGIGRNAKAFDMFFSLRDTLTSVVDKETLIPYSLDRITNEGSYKARHVYTYNYSNNTINAFINKKGKQKNSSIPFNGCVTNLMNVLYYARNIDYEALNKGDRIPIKMLVDAEISNVEIRYRGKEEIKTKSGLKVKCYRITPVLPNGAMFEDGDGMSVWLTQDENKVPVMVEAKIRVGSVKGVLKNYSGLKHSNNVFNNTNGVFENEE</sequence>
<evidence type="ECO:0000313" key="2">
    <source>
        <dbReference type="EMBL" id="PVX52213.1"/>
    </source>
</evidence>
<organism evidence="2 3">
    <name type="scientific">Balneicella halophila</name>
    <dbReference type="NCBI Taxonomy" id="1537566"/>
    <lineage>
        <taxon>Bacteria</taxon>
        <taxon>Pseudomonadati</taxon>
        <taxon>Bacteroidota</taxon>
        <taxon>Bacteroidia</taxon>
        <taxon>Bacteroidales</taxon>
        <taxon>Balneicellaceae</taxon>
        <taxon>Balneicella</taxon>
    </lineage>
</organism>
<dbReference type="OrthoDB" id="9808473at2"/>
<name>A0A7L4UR37_BALHA</name>
<keyword evidence="3" id="KW-1185">Reference proteome</keyword>
<proteinExistence type="predicted"/>
<protein>
    <submittedName>
        <fullName evidence="2">Uncharacterized protein DUF3108</fullName>
    </submittedName>
</protein>
<gene>
    <name evidence="2" type="ORF">C7377_0520</name>
</gene>
<reference evidence="2 3" key="1">
    <citation type="submission" date="2018-05" db="EMBL/GenBank/DDBJ databases">
        <title>Genomic Encyclopedia of Type Strains, Phase IV (KMG-IV): sequencing the most valuable type-strain genomes for metagenomic binning, comparative biology and taxonomic classification.</title>
        <authorList>
            <person name="Goeker M."/>
        </authorList>
    </citation>
    <scope>NUCLEOTIDE SEQUENCE [LARGE SCALE GENOMIC DNA]</scope>
    <source>
        <strain evidence="2 3">DSM 28579</strain>
    </source>
</reference>
<evidence type="ECO:0000256" key="1">
    <source>
        <dbReference type="SAM" id="SignalP"/>
    </source>
</evidence>
<dbReference type="Pfam" id="PF11306">
    <property type="entry name" value="DUF3108"/>
    <property type="match status" value="1"/>
</dbReference>
<keyword evidence="1" id="KW-0732">Signal</keyword>
<dbReference type="EMBL" id="QENZ01000003">
    <property type="protein sequence ID" value="PVX52213.1"/>
    <property type="molecule type" value="Genomic_DNA"/>
</dbReference>
<dbReference type="RefSeq" id="WP_116495755.1">
    <property type="nucleotide sequence ID" value="NZ_QENZ01000003.1"/>
</dbReference>
<accession>A0A7L4UR37</accession>